<gene>
    <name evidence="4" type="ORF">F0344_24485</name>
</gene>
<dbReference type="PANTHER" id="PTHR35526:SF3">
    <property type="entry name" value="ANTI-SIGMA-F FACTOR RSBW"/>
    <property type="match status" value="1"/>
</dbReference>
<keyword evidence="4" id="KW-0067">ATP-binding</keyword>
<feature type="domain" description="Histidine kinase/HSP90-like ATPase" evidence="3">
    <location>
        <begin position="13"/>
        <end position="122"/>
    </location>
</feature>
<dbReference type="Proteomes" id="UP000515307">
    <property type="component" value="Chromosome"/>
</dbReference>
<keyword evidence="1" id="KW-0723">Serine/threonine-protein kinase</keyword>
<protein>
    <submittedName>
        <fullName evidence="4">ATP-binding protein</fullName>
    </submittedName>
</protein>
<dbReference type="InterPro" id="IPR050267">
    <property type="entry name" value="Anti-sigma-factor_SerPK"/>
</dbReference>
<dbReference type="EMBL" id="CP045702">
    <property type="protein sequence ID" value="QNE79420.1"/>
    <property type="molecule type" value="Genomic_DNA"/>
</dbReference>
<organism evidence="4 5">
    <name type="scientific">Streptomyces finlayi</name>
    <dbReference type="NCBI Taxonomy" id="67296"/>
    <lineage>
        <taxon>Bacteria</taxon>
        <taxon>Bacillati</taxon>
        <taxon>Actinomycetota</taxon>
        <taxon>Actinomycetes</taxon>
        <taxon>Kitasatosporales</taxon>
        <taxon>Streptomycetaceae</taxon>
        <taxon>Streptomyces</taxon>
    </lineage>
</organism>
<dbReference type="GO" id="GO:0004674">
    <property type="term" value="F:protein serine/threonine kinase activity"/>
    <property type="evidence" value="ECO:0007669"/>
    <property type="project" value="UniProtKB-KW"/>
</dbReference>
<dbReference type="InterPro" id="IPR036890">
    <property type="entry name" value="HATPase_C_sf"/>
</dbReference>
<reference evidence="5" key="1">
    <citation type="submission" date="2019-10" db="EMBL/GenBank/DDBJ databases">
        <title>Antimicrobial potential of Antarctic Bacteria.</title>
        <authorList>
            <person name="Benaud N."/>
            <person name="Edwards R.J."/>
            <person name="Ferrari B.C."/>
        </authorList>
    </citation>
    <scope>NUCLEOTIDE SEQUENCE [LARGE SCALE GENOMIC DNA]</scope>
    <source>
        <strain evidence="5">NBSH44</strain>
    </source>
</reference>
<keyword evidence="5" id="KW-1185">Reference proteome</keyword>
<dbReference type="PANTHER" id="PTHR35526">
    <property type="entry name" value="ANTI-SIGMA-F FACTOR RSBW-RELATED"/>
    <property type="match status" value="1"/>
</dbReference>
<evidence type="ECO:0000313" key="5">
    <source>
        <dbReference type="Proteomes" id="UP000515307"/>
    </source>
</evidence>
<dbReference type="GO" id="GO:0005524">
    <property type="term" value="F:ATP binding"/>
    <property type="evidence" value="ECO:0007669"/>
    <property type="project" value="UniProtKB-KW"/>
</dbReference>
<keyword evidence="1" id="KW-0808">Transferase</keyword>
<feature type="region of interest" description="Disordered" evidence="2">
    <location>
        <begin position="1"/>
        <end position="21"/>
    </location>
</feature>
<evidence type="ECO:0000256" key="2">
    <source>
        <dbReference type="SAM" id="MobiDB-lite"/>
    </source>
</evidence>
<dbReference type="Gene3D" id="3.30.565.10">
    <property type="entry name" value="Histidine kinase-like ATPase, C-terminal domain"/>
    <property type="match status" value="1"/>
</dbReference>
<evidence type="ECO:0000259" key="3">
    <source>
        <dbReference type="Pfam" id="PF13581"/>
    </source>
</evidence>
<accession>A0A7G7BVQ5</accession>
<keyword evidence="4" id="KW-0547">Nucleotide-binding</keyword>
<proteinExistence type="predicted"/>
<dbReference type="KEGG" id="sfiy:F0344_24485"/>
<dbReference type="InterPro" id="IPR003594">
    <property type="entry name" value="HATPase_dom"/>
</dbReference>
<dbReference type="Pfam" id="PF13581">
    <property type="entry name" value="HATPase_c_2"/>
    <property type="match status" value="1"/>
</dbReference>
<evidence type="ECO:0000256" key="1">
    <source>
        <dbReference type="ARBA" id="ARBA00022527"/>
    </source>
</evidence>
<dbReference type="AlphaFoldDB" id="A0A7G7BVQ5"/>
<name>A0A7G7BVQ5_9ACTN</name>
<keyword evidence="1" id="KW-0418">Kinase</keyword>
<dbReference type="SUPFAM" id="SSF55874">
    <property type="entry name" value="ATPase domain of HSP90 chaperone/DNA topoisomerase II/histidine kinase"/>
    <property type="match status" value="1"/>
</dbReference>
<evidence type="ECO:0000313" key="4">
    <source>
        <dbReference type="EMBL" id="QNE79420.1"/>
    </source>
</evidence>
<dbReference type="CDD" id="cd16936">
    <property type="entry name" value="HATPase_RsbW-like"/>
    <property type="match status" value="1"/>
</dbReference>
<sequence>MHQGVGPSFAATFPPRRSRVGEMRRRAASRLREWKVPEQDADGITLAVSELVTNAVIHGKGAVCVVVRQTDGEIRVEVTDGNPQPARVTNAGPDAMSGRGMFLVAVFAHRVEVSDDGYTTTAVFRLTGGR</sequence>